<dbReference type="AlphaFoldDB" id="A0A2S8FVP5"/>
<organism evidence="6 7">
    <name type="scientific">Blastopirellula marina</name>
    <dbReference type="NCBI Taxonomy" id="124"/>
    <lineage>
        <taxon>Bacteria</taxon>
        <taxon>Pseudomonadati</taxon>
        <taxon>Planctomycetota</taxon>
        <taxon>Planctomycetia</taxon>
        <taxon>Pirellulales</taxon>
        <taxon>Pirellulaceae</taxon>
        <taxon>Blastopirellula</taxon>
    </lineage>
</organism>
<keyword evidence="3 5" id="KW-0368">Histidine biosynthesis</keyword>
<dbReference type="GO" id="GO:0003949">
    <property type="term" value="F:1-(5-phosphoribosyl)-5-[(5-phosphoribosylamino)methylideneamino]imidazole-4-carboxamide isomerase activity"/>
    <property type="evidence" value="ECO:0007669"/>
    <property type="project" value="InterPro"/>
</dbReference>
<dbReference type="GO" id="GO:0000162">
    <property type="term" value="P:L-tryptophan biosynthetic process"/>
    <property type="evidence" value="ECO:0007669"/>
    <property type="project" value="TreeGrafter"/>
</dbReference>
<evidence type="ECO:0000256" key="4">
    <source>
        <dbReference type="ARBA" id="ARBA00029440"/>
    </source>
</evidence>
<comment type="pathway">
    <text evidence="4">Amino-acid biosynthesis.</text>
</comment>
<sequence>MCPSIRKSLLNSPSDRPAWYDAILPVIDLRHGQVVHGIAGRRDEYLPVSSRYVEDSRPGTIAMLYARTFGFQDCYVADLNAICEGQVDAAGLEAIAVQGLNVWLDAGIGNLDQWRACEQSLREWRPYRWVIGLESLESWQSLSELITEIGAERLVFSLDLQNGTLLTSRNDFRDLTPLEVAQRAVHLGVRQQVVLDLAAVGEGGGTGVEPLLQELREQLPEVCLLAGGGMASPADVEALVGLGVGRVLVASALHNGRIAPFHAERRQGQPRLA</sequence>
<evidence type="ECO:0000313" key="7">
    <source>
        <dbReference type="Proteomes" id="UP000238322"/>
    </source>
</evidence>
<gene>
    <name evidence="6" type="ORF">C5Y83_10055</name>
</gene>
<evidence type="ECO:0000313" key="6">
    <source>
        <dbReference type="EMBL" id="PQO36248.1"/>
    </source>
</evidence>
<evidence type="ECO:0008006" key="8">
    <source>
        <dbReference type="Google" id="ProtNLM"/>
    </source>
</evidence>
<evidence type="ECO:0000256" key="3">
    <source>
        <dbReference type="ARBA" id="ARBA00023102"/>
    </source>
</evidence>
<evidence type="ECO:0000256" key="5">
    <source>
        <dbReference type="RuleBase" id="RU003657"/>
    </source>
</evidence>
<keyword evidence="2 5" id="KW-0028">Amino-acid biosynthesis</keyword>
<dbReference type="InterPro" id="IPR011060">
    <property type="entry name" value="RibuloseP-bd_barrel"/>
</dbReference>
<dbReference type="PANTHER" id="PTHR43090">
    <property type="entry name" value="1-(5-PHOSPHORIBOSYL)-5-[(5-PHOSPHORIBOSYLAMINO)METHYLIDENEAMINO] IMIDAZOLE-4-CARBOXAMIDE ISOMERASE"/>
    <property type="match status" value="1"/>
</dbReference>
<dbReference type="SUPFAM" id="SSF51366">
    <property type="entry name" value="Ribulose-phoshate binding barrel"/>
    <property type="match status" value="1"/>
</dbReference>
<name>A0A2S8FVP5_9BACT</name>
<dbReference type="GO" id="GO:0000105">
    <property type="term" value="P:L-histidine biosynthetic process"/>
    <property type="evidence" value="ECO:0007669"/>
    <property type="project" value="UniProtKB-KW"/>
</dbReference>
<comment type="similarity">
    <text evidence="1 5">Belongs to the HisA/HisF family.</text>
</comment>
<evidence type="ECO:0000256" key="2">
    <source>
        <dbReference type="ARBA" id="ARBA00022605"/>
    </source>
</evidence>
<accession>A0A2S8FVP5</accession>
<dbReference type="InterPro" id="IPR006062">
    <property type="entry name" value="His_biosynth"/>
</dbReference>
<dbReference type="InterPro" id="IPR013785">
    <property type="entry name" value="Aldolase_TIM"/>
</dbReference>
<dbReference type="Gene3D" id="3.20.20.70">
    <property type="entry name" value="Aldolase class I"/>
    <property type="match status" value="1"/>
</dbReference>
<dbReference type="Proteomes" id="UP000238322">
    <property type="component" value="Unassembled WGS sequence"/>
</dbReference>
<dbReference type="Pfam" id="PF00977">
    <property type="entry name" value="His_biosynth"/>
    <property type="match status" value="1"/>
</dbReference>
<reference evidence="6 7" key="1">
    <citation type="submission" date="2018-02" db="EMBL/GenBank/DDBJ databases">
        <title>Comparative genomes isolates from brazilian mangrove.</title>
        <authorList>
            <person name="Araujo J.E."/>
            <person name="Taketani R.G."/>
            <person name="Silva M.C.P."/>
            <person name="Loureco M.V."/>
            <person name="Andreote F.D."/>
        </authorList>
    </citation>
    <scope>NUCLEOTIDE SEQUENCE [LARGE SCALE GENOMIC DNA]</scope>
    <source>
        <strain evidence="6 7">Hex-1 MGV</strain>
    </source>
</reference>
<protein>
    <recommendedName>
        <fullName evidence="8">HisA/hisF family protein</fullName>
    </recommendedName>
</protein>
<evidence type="ECO:0000256" key="1">
    <source>
        <dbReference type="ARBA" id="ARBA00009667"/>
    </source>
</evidence>
<dbReference type="InterPro" id="IPR044524">
    <property type="entry name" value="Isoase_HisA-like"/>
</dbReference>
<comment type="caution">
    <text evidence="6">The sequence shown here is derived from an EMBL/GenBank/DDBJ whole genome shotgun (WGS) entry which is preliminary data.</text>
</comment>
<dbReference type="GO" id="GO:0005737">
    <property type="term" value="C:cytoplasm"/>
    <property type="evidence" value="ECO:0007669"/>
    <property type="project" value="TreeGrafter"/>
</dbReference>
<proteinExistence type="inferred from homology"/>
<dbReference type="EMBL" id="PUHY01000006">
    <property type="protein sequence ID" value="PQO36248.1"/>
    <property type="molecule type" value="Genomic_DNA"/>
</dbReference>
<dbReference type="PANTHER" id="PTHR43090:SF2">
    <property type="entry name" value="1-(5-PHOSPHORIBOSYL)-5-[(5-PHOSPHORIBOSYLAMINO)METHYLIDENEAMINO] IMIDAZOLE-4-CARBOXAMIDE ISOMERASE"/>
    <property type="match status" value="1"/>
</dbReference>